<dbReference type="EMBL" id="KZ662989">
    <property type="protein sequence ID" value="PPS16873.1"/>
    <property type="molecule type" value="Genomic_DNA"/>
</dbReference>
<accession>A0A2P5YMR6</accession>
<sequence>MGVMVMDGKGRQSYFRARKLNKGKASSIEMGFLTNRLVTQSLTCKLNNLSSEANTVVDSNIKEELSA</sequence>
<protein>
    <submittedName>
        <fullName evidence="1">Uncharacterized protein</fullName>
    </submittedName>
</protein>
<gene>
    <name evidence="1" type="ORF">GOBAR_AA03710</name>
</gene>
<evidence type="ECO:0000313" key="1">
    <source>
        <dbReference type="EMBL" id="PPS16873.1"/>
    </source>
</evidence>
<name>A0A2P5YMR6_GOSBA</name>
<dbReference type="Proteomes" id="UP000239757">
    <property type="component" value="Unassembled WGS sequence"/>
</dbReference>
<reference evidence="1 2" key="1">
    <citation type="submission" date="2015-01" db="EMBL/GenBank/DDBJ databases">
        <title>Genome of allotetraploid Gossypium barbadense reveals genomic plasticity and fiber elongation in cotton evolution.</title>
        <authorList>
            <person name="Chen X."/>
            <person name="Liu X."/>
            <person name="Zhao B."/>
            <person name="Zheng H."/>
            <person name="Hu Y."/>
            <person name="Lu G."/>
            <person name="Yang C."/>
            <person name="Chen J."/>
            <person name="Shan C."/>
            <person name="Zhang L."/>
            <person name="Zhou Y."/>
            <person name="Wang L."/>
            <person name="Guo W."/>
            <person name="Bai Y."/>
            <person name="Ruan J."/>
            <person name="Shangguan X."/>
            <person name="Mao Y."/>
            <person name="Jiang J."/>
            <person name="Zhu Y."/>
            <person name="Lei J."/>
            <person name="Kang H."/>
            <person name="Chen S."/>
            <person name="He X."/>
            <person name="Wang R."/>
            <person name="Wang Y."/>
            <person name="Chen J."/>
            <person name="Wang L."/>
            <person name="Yu S."/>
            <person name="Wang B."/>
            <person name="Wei J."/>
            <person name="Song S."/>
            <person name="Lu X."/>
            <person name="Gao Z."/>
            <person name="Gu W."/>
            <person name="Deng X."/>
            <person name="Ma D."/>
            <person name="Wang S."/>
            <person name="Liang W."/>
            <person name="Fang L."/>
            <person name="Cai C."/>
            <person name="Zhu X."/>
            <person name="Zhou B."/>
            <person name="Zhang Y."/>
            <person name="Chen Z."/>
            <person name="Xu S."/>
            <person name="Zhu R."/>
            <person name="Wang S."/>
            <person name="Zhang T."/>
            <person name="Zhao G."/>
        </authorList>
    </citation>
    <scope>NUCLEOTIDE SEQUENCE [LARGE SCALE GENOMIC DNA]</scope>
    <source>
        <strain evidence="2">cv. Xinhai21</strain>
        <tissue evidence="1">Leaf</tissue>
    </source>
</reference>
<evidence type="ECO:0000313" key="2">
    <source>
        <dbReference type="Proteomes" id="UP000239757"/>
    </source>
</evidence>
<dbReference type="AlphaFoldDB" id="A0A2P5YMR6"/>
<organism evidence="1 2">
    <name type="scientific">Gossypium barbadense</name>
    <name type="common">Sea Island cotton</name>
    <name type="synonym">Hibiscus barbadensis</name>
    <dbReference type="NCBI Taxonomy" id="3634"/>
    <lineage>
        <taxon>Eukaryota</taxon>
        <taxon>Viridiplantae</taxon>
        <taxon>Streptophyta</taxon>
        <taxon>Embryophyta</taxon>
        <taxon>Tracheophyta</taxon>
        <taxon>Spermatophyta</taxon>
        <taxon>Magnoliopsida</taxon>
        <taxon>eudicotyledons</taxon>
        <taxon>Gunneridae</taxon>
        <taxon>Pentapetalae</taxon>
        <taxon>rosids</taxon>
        <taxon>malvids</taxon>
        <taxon>Malvales</taxon>
        <taxon>Malvaceae</taxon>
        <taxon>Malvoideae</taxon>
        <taxon>Gossypium</taxon>
    </lineage>
</organism>
<proteinExistence type="predicted"/>